<proteinExistence type="predicted"/>
<reference evidence="1 2" key="1">
    <citation type="journal article" date="2021" name="Hortic Res">
        <title>High-quality reference genome and annotation aids understanding of berry development for evergreen blueberry (Vaccinium darrowii).</title>
        <authorList>
            <person name="Yu J."/>
            <person name="Hulse-Kemp A.M."/>
            <person name="Babiker E."/>
            <person name="Staton M."/>
        </authorList>
    </citation>
    <scope>NUCLEOTIDE SEQUENCE [LARGE SCALE GENOMIC DNA]</scope>
    <source>
        <strain evidence="2">cv. NJ 8807/NJ 8810</strain>
        <tissue evidence="1">Young leaf</tissue>
    </source>
</reference>
<accession>A0ACB7YZ62</accession>
<organism evidence="1 2">
    <name type="scientific">Vaccinium darrowii</name>
    <dbReference type="NCBI Taxonomy" id="229202"/>
    <lineage>
        <taxon>Eukaryota</taxon>
        <taxon>Viridiplantae</taxon>
        <taxon>Streptophyta</taxon>
        <taxon>Embryophyta</taxon>
        <taxon>Tracheophyta</taxon>
        <taxon>Spermatophyta</taxon>
        <taxon>Magnoliopsida</taxon>
        <taxon>eudicotyledons</taxon>
        <taxon>Gunneridae</taxon>
        <taxon>Pentapetalae</taxon>
        <taxon>asterids</taxon>
        <taxon>Ericales</taxon>
        <taxon>Ericaceae</taxon>
        <taxon>Vaccinioideae</taxon>
        <taxon>Vaccinieae</taxon>
        <taxon>Vaccinium</taxon>
    </lineage>
</organism>
<gene>
    <name evidence="1" type="ORF">Vadar_025040</name>
</gene>
<evidence type="ECO:0000313" key="2">
    <source>
        <dbReference type="Proteomes" id="UP000828048"/>
    </source>
</evidence>
<sequence length="181" mass="21202">MVIPTFKVEMEFKSHALFRDDVKEHAIKWGKEITFSKSDKRQVRPACKKPCPWTIYCAYVPNDEVYRVKTFVDQHECVRSFNVQWVSTKWIVKKYTERIRKNPTWPIPPLVETIESENTVKVNHQKTYRAMRIAMQMLEGSAAEQFKLLNSYAKEILNTNDGTTIKTKVKPVVGSETEEDK</sequence>
<dbReference type="EMBL" id="CM037153">
    <property type="protein sequence ID" value="KAH7858532.1"/>
    <property type="molecule type" value="Genomic_DNA"/>
</dbReference>
<protein>
    <submittedName>
        <fullName evidence="1">Uncharacterized protein</fullName>
    </submittedName>
</protein>
<dbReference type="Proteomes" id="UP000828048">
    <property type="component" value="Chromosome 3"/>
</dbReference>
<comment type="caution">
    <text evidence="1">The sequence shown here is derived from an EMBL/GenBank/DDBJ whole genome shotgun (WGS) entry which is preliminary data.</text>
</comment>
<name>A0ACB7YZ62_9ERIC</name>
<keyword evidence="2" id="KW-1185">Reference proteome</keyword>
<evidence type="ECO:0000313" key="1">
    <source>
        <dbReference type="EMBL" id="KAH7858532.1"/>
    </source>
</evidence>